<keyword evidence="2" id="KW-1185">Reference proteome</keyword>
<organism evidence="2 3">
    <name type="scientific">Sipha flava</name>
    <name type="common">yellow sugarcane aphid</name>
    <dbReference type="NCBI Taxonomy" id="143950"/>
    <lineage>
        <taxon>Eukaryota</taxon>
        <taxon>Metazoa</taxon>
        <taxon>Ecdysozoa</taxon>
        <taxon>Arthropoda</taxon>
        <taxon>Hexapoda</taxon>
        <taxon>Insecta</taxon>
        <taxon>Pterygota</taxon>
        <taxon>Neoptera</taxon>
        <taxon>Paraneoptera</taxon>
        <taxon>Hemiptera</taxon>
        <taxon>Sternorrhyncha</taxon>
        <taxon>Aphidomorpha</taxon>
        <taxon>Aphidoidea</taxon>
        <taxon>Aphididae</taxon>
        <taxon>Sipha</taxon>
    </lineage>
</organism>
<dbReference type="SUPFAM" id="SSF53098">
    <property type="entry name" value="Ribonuclease H-like"/>
    <property type="match status" value="1"/>
</dbReference>
<dbReference type="PANTHER" id="PTHR45749">
    <property type="match status" value="1"/>
</dbReference>
<dbReference type="PANTHER" id="PTHR45749:SF23">
    <property type="entry name" value="ZINC FINGER MYM-TYPE PROTEIN 1-LIKE"/>
    <property type="match status" value="1"/>
</dbReference>
<dbReference type="InterPro" id="IPR012337">
    <property type="entry name" value="RNaseH-like_sf"/>
</dbReference>
<dbReference type="OrthoDB" id="6611901at2759"/>
<evidence type="ECO:0000313" key="2">
    <source>
        <dbReference type="Proteomes" id="UP000694846"/>
    </source>
</evidence>
<dbReference type="Pfam" id="PF14291">
    <property type="entry name" value="DUF4371"/>
    <property type="match status" value="1"/>
</dbReference>
<dbReference type="Proteomes" id="UP000694846">
    <property type="component" value="Unplaced"/>
</dbReference>
<gene>
    <name evidence="3" type="primary">LOC112690032</name>
</gene>
<protein>
    <submittedName>
        <fullName evidence="3">Zinc finger MYM-type protein 1-like</fullName>
    </submittedName>
</protein>
<dbReference type="GeneID" id="112690032"/>
<proteinExistence type="predicted"/>
<dbReference type="InterPro" id="IPR025398">
    <property type="entry name" value="DUF4371"/>
</dbReference>
<dbReference type="RefSeq" id="XP_025419706.1">
    <property type="nucleotide sequence ID" value="XM_025563921.1"/>
</dbReference>
<name>A0A8B8GAR6_9HEMI</name>
<accession>A0A8B8GAR6</accession>
<reference evidence="3" key="1">
    <citation type="submission" date="2025-08" db="UniProtKB">
        <authorList>
            <consortium name="RefSeq"/>
        </authorList>
    </citation>
    <scope>IDENTIFICATION</scope>
    <source>
        <tissue evidence="3">Whole body</tissue>
    </source>
</reference>
<evidence type="ECO:0000259" key="1">
    <source>
        <dbReference type="Pfam" id="PF14291"/>
    </source>
</evidence>
<dbReference type="AlphaFoldDB" id="A0A8B8GAR6"/>
<sequence>MLMSNTILDQIVSEIKERKYFSLIVDSTSDITIHDQLTIAVRYITKEGKPVERFLGFMSSVGHKGTDIELAILKKFSELNINLKYCRDQSYDNASNMSDIYNGLQSRIKSHSTTAFFVPCSAHSLNLIGSNAADTTQEGTIFFFNCQAIYNFFSASTYRWNILCEIINNNSDCVQIKKMCTTRWSSRYDVCKAIFNGYEKVLSALKTIHDDEGQKKETRHEASSIYNKIKSLNFCFMICMWTPILQRFNATSVTLQSIDIDLVTVVTLYKSLETYLEDIRQLAISSRSVKLPVVILLQIARV</sequence>
<feature type="domain" description="DUF4371" evidence="1">
    <location>
        <begin position="7"/>
        <end position="103"/>
    </location>
</feature>
<evidence type="ECO:0000313" key="3">
    <source>
        <dbReference type="RefSeq" id="XP_025419706.1"/>
    </source>
</evidence>